<comment type="caution">
    <text evidence="2">The sequence shown here is derived from an EMBL/GenBank/DDBJ whole genome shotgun (WGS) entry which is preliminary data.</text>
</comment>
<evidence type="ECO:0000313" key="3">
    <source>
        <dbReference type="Proteomes" id="UP000623681"/>
    </source>
</evidence>
<dbReference type="EMBL" id="JAESWA010000022">
    <property type="protein sequence ID" value="MBL4931811.1"/>
    <property type="molecule type" value="Genomic_DNA"/>
</dbReference>
<sequence length="222" mass="26346">MDDRELLKLLNTIEYSEEEINAIEESALEAPNSVGEDLYNVKNDKILRKVAFMRLEEKVNESLLEDEKIEYKMIMLQSNYEKEIFRIYSAPVWGEPRVYIALFITNKRIFAYKMSKLYEVLEEYCNEIKNLKHLINLWEKCDTITFEFNDEFAISARAYGEDNRRIFMEAIKYLNESKGIKIDEFRQPKASIISWILYIILFAILIGTVVFNIKDQVISFLK</sequence>
<keyword evidence="3" id="KW-1185">Reference proteome</keyword>
<organism evidence="2 3">
    <name type="scientific">Clostridium paridis</name>
    <dbReference type="NCBI Taxonomy" id="2803863"/>
    <lineage>
        <taxon>Bacteria</taxon>
        <taxon>Bacillati</taxon>
        <taxon>Bacillota</taxon>
        <taxon>Clostridia</taxon>
        <taxon>Eubacteriales</taxon>
        <taxon>Clostridiaceae</taxon>
        <taxon>Clostridium</taxon>
    </lineage>
</organism>
<keyword evidence="1" id="KW-0812">Transmembrane</keyword>
<protein>
    <recommendedName>
        <fullName evidence="4">Flagellar motor switch protein FliG</fullName>
    </recommendedName>
</protein>
<feature type="transmembrane region" description="Helical" evidence="1">
    <location>
        <begin position="192"/>
        <end position="213"/>
    </location>
</feature>
<proteinExistence type="predicted"/>
<gene>
    <name evidence="2" type="ORF">JK634_08345</name>
</gene>
<dbReference type="AlphaFoldDB" id="A0A937K2W3"/>
<evidence type="ECO:0000313" key="2">
    <source>
        <dbReference type="EMBL" id="MBL4931811.1"/>
    </source>
</evidence>
<evidence type="ECO:0000256" key="1">
    <source>
        <dbReference type="SAM" id="Phobius"/>
    </source>
</evidence>
<dbReference type="Proteomes" id="UP000623681">
    <property type="component" value="Unassembled WGS sequence"/>
</dbReference>
<evidence type="ECO:0008006" key="4">
    <source>
        <dbReference type="Google" id="ProtNLM"/>
    </source>
</evidence>
<keyword evidence="1" id="KW-1133">Transmembrane helix</keyword>
<name>A0A937K2W3_9CLOT</name>
<accession>A0A937K2W3</accession>
<dbReference type="RefSeq" id="WP_202767197.1">
    <property type="nucleotide sequence ID" value="NZ_JAESWA010000022.1"/>
</dbReference>
<keyword evidence="1" id="KW-0472">Membrane</keyword>
<reference evidence="2" key="1">
    <citation type="submission" date="2021-01" db="EMBL/GenBank/DDBJ databases">
        <title>Genome public.</title>
        <authorList>
            <person name="Liu C."/>
            <person name="Sun Q."/>
        </authorList>
    </citation>
    <scope>NUCLEOTIDE SEQUENCE</scope>
    <source>
        <strain evidence="2">YIM B02565</strain>
    </source>
</reference>